<keyword evidence="2" id="KW-1185">Reference proteome</keyword>
<dbReference type="Proteomes" id="UP000006048">
    <property type="component" value="Chromosome"/>
</dbReference>
<dbReference type="STRING" id="869212.Turpa_2417"/>
<name>I4B702_TURPD</name>
<dbReference type="KEGG" id="tpx:Turpa_2417"/>
<protein>
    <submittedName>
        <fullName evidence="1">Uncharacterized protein</fullName>
    </submittedName>
</protein>
<proteinExistence type="predicted"/>
<accession>I4B702</accession>
<evidence type="ECO:0000313" key="2">
    <source>
        <dbReference type="Proteomes" id="UP000006048"/>
    </source>
</evidence>
<evidence type="ECO:0000313" key="1">
    <source>
        <dbReference type="EMBL" id="AFM13059.1"/>
    </source>
</evidence>
<dbReference type="HOGENOM" id="CLU_1098135_0_0_12"/>
<dbReference type="RefSeq" id="WP_014803565.1">
    <property type="nucleotide sequence ID" value="NC_018020.1"/>
</dbReference>
<dbReference type="AlphaFoldDB" id="I4B702"/>
<reference evidence="1 2" key="1">
    <citation type="submission" date="2012-06" db="EMBL/GenBank/DDBJ databases">
        <title>The complete chromosome of genome of Turneriella parva DSM 21527.</title>
        <authorList>
            <consortium name="US DOE Joint Genome Institute (JGI-PGF)"/>
            <person name="Lucas S."/>
            <person name="Han J."/>
            <person name="Lapidus A."/>
            <person name="Bruce D."/>
            <person name="Goodwin L."/>
            <person name="Pitluck S."/>
            <person name="Peters L."/>
            <person name="Kyrpides N."/>
            <person name="Mavromatis K."/>
            <person name="Ivanova N."/>
            <person name="Mikhailova N."/>
            <person name="Chertkov O."/>
            <person name="Detter J.C."/>
            <person name="Tapia R."/>
            <person name="Han C."/>
            <person name="Land M."/>
            <person name="Hauser L."/>
            <person name="Markowitz V."/>
            <person name="Cheng J.-F."/>
            <person name="Hugenholtz P."/>
            <person name="Woyke T."/>
            <person name="Wu D."/>
            <person name="Gronow S."/>
            <person name="Wellnitz S."/>
            <person name="Brambilla E."/>
            <person name="Klenk H.-P."/>
            <person name="Eisen J.A."/>
        </authorList>
    </citation>
    <scope>NUCLEOTIDE SEQUENCE [LARGE SCALE GENOMIC DNA]</scope>
    <source>
        <strain evidence="2">ATCC BAA-1111 / DSM 21527 / NCTC 11395 / H</strain>
    </source>
</reference>
<gene>
    <name evidence="1" type="ordered locus">Turpa_2417</name>
</gene>
<sequence length="253" mass="28637">MACHFFFQVCHEMPIWFMYPRLSLVVLAVLVSSGCLTTKNSKAIQHYRSAVNEFDRRLTDGKNYRVLKGELTVQPGKSTLQFGDVLLGANRWLNVESTFEGIRFYETSERMPTGHTVYLIQQNACCLEDAAFRQILFLKPGDNVSAAEILQKHFQYNVVASEGPSAVLVMDFTNIYSFGGMLAYWREGRQVTSFAQAPATDYEIVMRDIAWRERSRLNLAAMYAWYGITVPIDIVTSPLQLLGLLAYGNGMAK</sequence>
<organism evidence="1 2">
    <name type="scientific">Turneriella parva (strain ATCC BAA-1111 / DSM 21527 / NCTC 11395 / H)</name>
    <name type="common">Leptospira parva</name>
    <dbReference type="NCBI Taxonomy" id="869212"/>
    <lineage>
        <taxon>Bacteria</taxon>
        <taxon>Pseudomonadati</taxon>
        <taxon>Spirochaetota</taxon>
        <taxon>Spirochaetia</taxon>
        <taxon>Leptospirales</taxon>
        <taxon>Leptospiraceae</taxon>
        <taxon>Turneriella</taxon>
    </lineage>
</organism>
<dbReference type="EMBL" id="CP002959">
    <property type="protein sequence ID" value="AFM13059.1"/>
    <property type="molecule type" value="Genomic_DNA"/>
</dbReference>